<reference evidence="9" key="1">
    <citation type="submission" date="2021-10" db="EMBL/GenBank/DDBJ databases">
        <title>Roseicella aerolatum sp. nov., isolated from aerosols of e-waste dismantling site.</title>
        <authorList>
            <person name="Qin T."/>
        </authorList>
    </citation>
    <scope>NUCLEOTIDE SEQUENCE</scope>
    <source>
        <strain evidence="9">GB24</strain>
    </source>
</reference>
<keyword evidence="5 8" id="KW-0812">Transmembrane</keyword>
<evidence type="ECO:0000256" key="6">
    <source>
        <dbReference type="ARBA" id="ARBA00022989"/>
    </source>
</evidence>
<evidence type="ECO:0000256" key="5">
    <source>
        <dbReference type="ARBA" id="ARBA00022692"/>
    </source>
</evidence>
<evidence type="ECO:0000313" key="10">
    <source>
        <dbReference type="Proteomes" id="UP001139311"/>
    </source>
</evidence>
<feature type="transmembrane region" description="Helical" evidence="8">
    <location>
        <begin position="21"/>
        <end position="38"/>
    </location>
</feature>
<dbReference type="AlphaFoldDB" id="A0A9X1IB37"/>
<evidence type="ECO:0000313" key="9">
    <source>
        <dbReference type="EMBL" id="MCB4821524.1"/>
    </source>
</evidence>
<feature type="transmembrane region" description="Helical" evidence="8">
    <location>
        <begin position="44"/>
        <end position="63"/>
    </location>
</feature>
<evidence type="ECO:0000256" key="7">
    <source>
        <dbReference type="ARBA" id="ARBA00023136"/>
    </source>
</evidence>
<evidence type="ECO:0000256" key="8">
    <source>
        <dbReference type="SAM" id="Phobius"/>
    </source>
</evidence>
<dbReference type="PANTHER" id="PTHR21716:SF67">
    <property type="entry name" value="TRANSPORT PROTEIN YDIK-RELATED"/>
    <property type="match status" value="1"/>
</dbReference>
<keyword evidence="10" id="KW-1185">Reference proteome</keyword>
<organism evidence="9 10">
    <name type="scientific">Roseicella aerolata</name>
    <dbReference type="NCBI Taxonomy" id="2883479"/>
    <lineage>
        <taxon>Bacteria</taxon>
        <taxon>Pseudomonadati</taxon>
        <taxon>Pseudomonadota</taxon>
        <taxon>Alphaproteobacteria</taxon>
        <taxon>Acetobacterales</taxon>
        <taxon>Roseomonadaceae</taxon>
        <taxon>Roseicella</taxon>
    </lineage>
</organism>
<feature type="transmembrane region" description="Helical" evidence="8">
    <location>
        <begin position="284"/>
        <end position="300"/>
    </location>
</feature>
<gene>
    <name evidence="9" type="ORF">LHA35_07240</name>
</gene>
<comment type="subcellular location">
    <subcellularLocation>
        <location evidence="1">Cell membrane</location>
        <topology evidence="1">Multi-pass membrane protein</topology>
    </subcellularLocation>
</comment>
<feature type="transmembrane region" description="Helical" evidence="8">
    <location>
        <begin position="320"/>
        <end position="350"/>
    </location>
</feature>
<proteinExistence type="inferred from homology"/>
<feature type="transmembrane region" description="Helical" evidence="8">
    <location>
        <begin position="220"/>
        <end position="242"/>
    </location>
</feature>
<dbReference type="GO" id="GO:0005886">
    <property type="term" value="C:plasma membrane"/>
    <property type="evidence" value="ECO:0007669"/>
    <property type="project" value="UniProtKB-SubCell"/>
</dbReference>
<feature type="transmembrane region" description="Helical" evidence="8">
    <location>
        <begin position="158"/>
        <end position="185"/>
    </location>
</feature>
<evidence type="ECO:0000256" key="1">
    <source>
        <dbReference type="ARBA" id="ARBA00004651"/>
    </source>
</evidence>
<feature type="transmembrane region" description="Helical" evidence="8">
    <location>
        <begin position="248"/>
        <end position="272"/>
    </location>
</feature>
<comment type="caution">
    <text evidence="9">The sequence shown here is derived from an EMBL/GenBank/DDBJ whole genome shotgun (WGS) entry which is preliminary data.</text>
</comment>
<sequence>MPDDLNRTSDGRQTVALIERSIALLLVLGLLLGVLAILRPFTTAILFGGALAIAAWPLRQALVRHGLRRGLAATLLLLLAILLVALPVLALAPGLADQLGHGAAQLHAYFAAAPERPAWLARLPAIGERAGSFWDEAVRAGGDLGILLAPYSATLRQAVLGVAGALADSAVQVILSLVVATMLWSQGEALAAALREIFRNLGGAAAERALEVAAGAVRGVGYGVVGTAVVQAVLLGLGLAIAGVPGAAMLGFVALLLAISQIGAPLLILIWGGAALRLFQQDQPVWGAFVIGLGLFVGTIDNVLKPWLIGFGVRMPMSLIILGVFGGFLAFGFLGLFIGPAVMAVATTLLQAWREAARRDA</sequence>
<evidence type="ECO:0000256" key="2">
    <source>
        <dbReference type="ARBA" id="ARBA00009773"/>
    </source>
</evidence>
<dbReference type="InterPro" id="IPR002549">
    <property type="entry name" value="AI-2E-like"/>
</dbReference>
<name>A0A9X1IB37_9PROT</name>
<keyword evidence="3" id="KW-0813">Transport</keyword>
<feature type="transmembrane region" description="Helical" evidence="8">
    <location>
        <begin position="70"/>
        <end position="92"/>
    </location>
</feature>
<dbReference type="PANTHER" id="PTHR21716">
    <property type="entry name" value="TRANSMEMBRANE PROTEIN"/>
    <property type="match status" value="1"/>
</dbReference>
<dbReference type="Pfam" id="PF01594">
    <property type="entry name" value="AI-2E_transport"/>
    <property type="match status" value="1"/>
</dbReference>
<dbReference type="RefSeq" id="WP_226606361.1">
    <property type="nucleotide sequence ID" value="NZ_JAJAQI010000008.1"/>
</dbReference>
<protein>
    <submittedName>
        <fullName evidence="9">AI-2E family transporter</fullName>
    </submittedName>
</protein>
<keyword evidence="6 8" id="KW-1133">Transmembrane helix</keyword>
<keyword evidence="4" id="KW-1003">Cell membrane</keyword>
<keyword evidence="7 8" id="KW-0472">Membrane</keyword>
<evidence type="ECO:0000256" key="3">
    <source>
        <dbReference type="ARBA" id="ARBA00022448"/>
    </source>
</evidence>
<accession>A0A9X1IB37</accession>
<evidence type="ECO:0000256" key="4">
    <source>
        <dbReference type="ARBA" id="ARBA00022475"/>
    </source>
</evidence>
<comment type="similarity">
    <text evidence="2">Belongs to the autoinducer-2 exporter (AI-2E) (TC 2.A.86) family.</text>
</comment>
<dbReference type="EMBL" id="JAJAQI010000008">
    <property type="protein sequence ID" value="MCB4821524.1"/>
    <property type="molecule type" value="Genomic_DNA"/>
</dbReference>
<dbReference type="Proteomes" id="UP001139311">
    <property type="component" value="Unassembled WGS sequence"/>
</dbReference>